<dbReference type="SMART" id="SM00355">
    <property type="entry name" value="ZnF_C2H2"/>
    <property type="match status" value="7"/>
</dbReference>
<feature type="domain" description="C2H2-type" evidence="6">
    <location>
        <begin position="32"/>
        <end position="59"/>
    </location>
</feature>
<dbReference type="GO" id="GO:0008270">
    <property type="term" value="F:zinc ion binding"/>
    <property type="evidence" value="ECO:0007669"/>
    <property type="project" value="UniProtKB-KW"/>
</dbReference>
<dbReference type="OrthoDB" id="8110073at2759"/>
<dbReference type="EMBL" id="JADBJN010000004">
    <property type="protein sequence ID" value="KAG5667934.1"/>
    <property type="molecule type" value="Genomic_DNA"/>
</dbReference>
<keyword evidence="4" id="KW-0862">Zinc</keyword>
<dbReference type="Pfam" id="PF00096">
    <property type="entry name" value="zf-C2H2"/>
    <property type="match status" value="1"/>
</dbReference>
<organism evidence="7 8">
    <name type="scientific">Polypedilum vanderplanki</name>
    <name type="common">Sleeping chironomid midge</name>
    <dbReference type="NCBI Taxonomy" id="319348"/>
    <lineage>
        <taxon>Eukaryota</taxon>
        <taxon>Metazoa</taxon>
        <taxon>Ecdysozoa</taxon>
        <taxon>Arthropoda</taxon>
        <taxon>Hexapoda</taxon>
        <taxon>Insecta</taxon>
        <taxon>Pterygota</taxon>
        <taxon>Neoptera</taxon>
        <taxon>Endopterygota</taxon>
        <taxon>Diptera</taxon>
        <taxon>Nematocera</taxon>
        <taxon>Chironomoidea</taxon>
        <taxon>Chironomidae</taxon>
        <taxon>Chironominae</taxon>
        <taxon>Polypedilum</taxon>
        <taxon>Polypedilum</taxon>
    </lineage>
</organism>
<keyword evidence="3 5" id="KW-0863">Zinc-finger</keyword>
<evidence type="ECO:0000313" key="8">
    <source>
        <dbReference type="Proteomes" id="UP001107558"/>
    </source>
</evidence>
<dbReference type="PANTHER" id="PTHR24379:SF127">
    <property type="entry name" value="BLOODY FINGERS-RELATED"/>
    <property type="match status" value="1"/>
</dbReference>
<dbReference type="Proteomes" id="UP001107558">
    <property type="component" value="Chromosome 4"/>
</dbReference>
<sequence length="245" mass="29556">MFLSNEIIEISSDSSDFDSSSENSLDCQRKVFNCTKCTENFRYKAMLDRHMWTHQNNKPCNSGLVQCNYCDKAVPARVLDRHVRQVHNHESFYCNICKKFWITAITFAQHLKQKHFMEFVKNKKRYVCDQCSDVFDTHSGLIGHKKSHIERITYYCDYCMRKFHIKPHLRSHVQIHIKSKPFGCHLCKSKFRREDYLRKHLKRHDDLKFTCKYCYKKFYKKREFKKHINEHLTTTSLLLVDYCVD</sequence>
<keyword evidence="2" id="KW-0677">Repeat</keyword>
<reference evidence="7" key="1">
    <citation type="submission" date="2021-03" db="EMBL/GenBank/DDBJ databases">
        <title>Chromosome level genome of the anhydrobiotic midge Polypedilum vanderplanki.</title>
        <authorList>
            <person name="Yoshida Y."/>
            <person name="Kikawada T."/>
            <person name="Gusev O."/>
        </authorList>
    </citation>
    <scope>NUCLEOTIDE SEQUENCE</scope>
    <source>
        <strain evidence="7">NIAS01</strain>
        <tissue evidence="7">Whole body or cell culture</tissue>
    </source>
</reference>
<dbReference type="GO" id="GO:0005634">
    <property type="term" value="C:nucleus"/>
    <property type="evidence" value="ECO:0007669"/>
    <property type="project" value="TreeGrafter"/>
</dbReference>
<dbReference type="AlphaFoldDB" id="A0A9J6BEI2"/>
<keyword evidence="8" id="KW-1185">Reference proteome</keyword>
<dbReference type="SUPFAM" id="SSF57667">
    <property type="entry name" value="beta-beta-alpha zinc fingers"/>
    <property type="match status" value="4"/>
</dbReference>
<feature type="domain" description="C2H2-type" evidence="6">
    <location>
        <begin position="154"/>
        <end position="181"/>
    </location>
</feature>
<proteinExistence type="predicted"/>
<protein>
    <recommendedName>
        <fullName evidence="6">C2H2-type domain-containing protein</fullName>
    </recommendedName>
</protein>
<gene>
    <name evidence="7" type="ORF">PVAND_015899</name>
</gene>
<evidence type="ECO:0000313" key="7">
    <source>
        <dbReference type="EMBL" id="KAG5667934.1"/>
    </source>
</evidence>
<name>A0A9J6BEI2_POLVA</name>
<dbReference type="InterPro" id="IPR013087">
    <property type="entry name" value="Znf_C2H2_type"/>
</dbReference>
<evidence type="ECO:0000259" key="6">
    <source>
        <dbReference type="PROSITE" id="PS50157"/>
    </source>
</evidence>
<evidence type="ECO:0000256" key="5">
    <source>
        <dbReference type="PROSITE-ProRule" id="PRU00042"/>
    </source>
</evidence>
<dbReference type="PROSITE" id="PS00028">
    <property type="entry name" value="ZINC_FINGER_C2H2_1"/>
    <property type="match status" value="5"/>
</dbReference>
<dbReference type="PANTHER" id="PTHR24379">
    <property type="entry name" value="KRAB AND ZINC FINGER DOMAIN-CONTAINING"/>
    <property type="match status" value="1"/>
</dbReference>
<feature type="domain" description="C2H2-type" evidence="6">
    <location>
        <begin position="182"/>
        <end position="209"/>
    </location>
</feature>
<dbReference type="InterPro" id="IPR036236">
    <property type="entry name" value="Znf_C2H2_sf"/>
</dbReference>
<feature type="domain" description="C2H2-type" evidence="6">
    <location>
        <begin position="126"/>
        <end position="148"/>
    </location>
</feature>
<evidence type="ECO:0000256" key="3">
    <source>
        <dbReference type="ARBA" id="ARBA00022771"/>
    </source>
</evidence>
<evidence type="ECO:0000256" key="4">
    <source>
        <dbReference type="ARBA" id="ARBA00022833"/>
    </source>
</evidence>
<dbReference type="GO" id="GO:0000981">
    <property type="term" value="F:DNA-binding transcription factor activity, RNA polymerase II-specific"/>
    <property type="evidence" value="ECO:0007669"/>
    <property type="project" value="TreeGrafter"/>
</dbReference>
<accession>A0A9J6BEI2</accession>
<comment type="caution">
    <text evidence="7">The sequence shown here is derived from an EMBL/GenBank/DDBJ whole genome shotgun (WGS) entry which is preliminary data.</text>
</comment>
<evidence type="ECO:0000256" key="1">
    <source>
        <dbReference type="ARBA" id="ARBA00022723"/>
    </source>
</evidence>
<feature type="domain" description="C2H2-type" evidence="6">
    <location>
        <begin position="209"/>
        <end position="236"/>
    </location>
</feature>
<dbReference type="Gene3D" id="3.30.160.60">
    <property type="entry name" value="Classic Zinc Finger"/>
    <property type="match status" value="4"/>
</dbReference>
<dbReference type="GO" id="GO:0000977">
    <property type="term" value="F:RNA polymerase II transcription regulatory region sequence-specific DNA binding"/>
    <property type="evidence" value="ECO:0007669"/>
    <property type="project" value="TreeGrafter"/>
</dbReference>
<keyword evidence="1" id="KW-0479">Metal-binding</keyword>
<dbReference type="PROSITE" id="PS50157">
    <property type="entry name" value="ZINC_FINGER_C2H2_2"/>
    <property type="match status" value="5"/>
</dbReference>
<evidence type="ECO:0000256" key="2">
    <source>
        <dbReference type="ARBA" id="ARBA00022737"/>
    </source>
</evidence>
<dbReference type="Pfam" id="PF13912">
    <property type="entry name" value="zf-C2H2_6"/>
    <property type="match status" value="2"/>
</dbReference>